<keyword evidence="1" id="KW-1133">Transmembrane helix</keyword>
<dbReference type="EMBL" id="CP012403">
    <property type="protein sequence ID" value="ALG73370.1"/>
    <property type="molecule type" value="Genomic_DNA"/>
</dbReference>
<evidence type="ECO:0008006" key="4">
    <source>
        <dbReference type="Google" id="ProtNLM"/>
    </source>
</evidence>
<reference evidence="2 3" key="2">
    <citation type="journal article" date="2016" name="Genome Announc.">
        <title>Complete Genome Sequence of a Strain of Azospirillum thiophilum Isolated from a Sulfide Spring.</title>
        <authorList>
            <person name="Fomenkov A."/>
            <person name="Vincze T."/>
            <person name="Grabovich M."/>
            <person name="Anton B.P."/>
            <person name="Dubinina G."/>
            <person name="Orlova M."/>
            <person name="Belousova E."/>
            <person name="Roberts R.J."/>
        </authorList>
    </citation>
    <scope>NUCLEOTIDE SEQUENCE [LARGE SCALE GENOMIC DNA]</scope>
    <source>
        <strain evidence="2 3">BV-S</strain>
    </source>
</reference>
<evidence type="ECO:0000256" key="1">
    <source>
        <dbReference type="SAM" id="Phobius"/>
    </source>
</evidence>
<evidence type="ECO:0000313" key="2">
    <source>
        <dbReference type="EMBL" id="ALG73370.1"/>
    </source>
</evidence>
<evidence type="ECO:0000313" key="3">
    <source>
        <dbReference type="Proteomes" id="UP000069935"/>
    </source>
</evidence>
<dbReference type="Proteomes" id="UP000069935">
    <property type="component" value="Chromosome 3"/>
</dbReference>
<protein>
    <recommendedName>
        <fullName evidence="4">Membrane-anchored protein</fullName>
    </recommendedName>
</protein>
<accession>A0AAC8W1U9</accession>
<keyword evidence="1" id="KW-0812">Transmembrane</keyword>
<reference evidence="3" key="1">
    <citation type="submission" date="2015-12" db="EMBL/GenBank/DDBJ databases">
        <title>Complete Genome Sequence of Azospirillum thiophilum BV-S.</title>
        <authorList>
            <person name="Fomenkov A."/>
            <person name="Vincze T."/>
            <person name="Grabovich M."/>
            <person name="Dubinina G."/>
            <person name="Orlova M."/>
            <person name="Belousova E."/>
            <person name="Roberts R.J."/>
        </authorList>
    </citation>
    <scope>NUCLEOTIDE SEQUENCE [LARGE SCALE GENOMIC DNA]</scope>
    <source>
        <strain evidence="3">BV-S</strain>
    </source>
</reference>
<dbReference type="AlphaFoldDB" id="A0AAC8W1U9"/>
<sequence>MSTTARIVELRESSPAADPPDALQAAAIVGHIDAVQGDRIFGWAWDGNHPTDRLEVELRLERDGGPPQTLARVLADRMRADLAGGGIGDGAHAFEAELIFPEGSDPSRVVAVVCAPATGETATFVQPNPEDQRLDQRLDRLLGPHLRRIDERIDALRRDQRQIAAAQQTVGRLLRDAGDGVAALRTDAARAETASGERTDALAEALRDLTERVGGLEVFLMRMDQTLRGMDNGSAEKGGGSGTFPLLTVLGSTAGAFLAVLAGWLMLH</sequence>
<dbReference type="KEGG" id="ati:AL072_20185"/>
<keyword evidence="3" id="KW-1185">Reference proteome</keyword>
<feature type="transmembrane region" description="Helical" evidence="1">
    <location>
        <begin position="244"/>
        <end position="267"/>
    </location>
</feature>
<dbReference type="RefSeq" id="WP_045584048.1">
    <property type="nucleotide sequence ID" value="NZ_CP012403.1"/>
</dbReference>
<keyword evidence="1" id="KW-0472">Membrane</keyword>
<organism evidence="2 3">
    <name type="scientific">Azospirillum thiophilum</name>
    <dbReference type="NCBI Taxonomy" id="528244"/>
    <lineage>
        <taxon>Bacteria</taxon>
        <taxon>Pseudomonadati</taxon>
        <taxon>Pseudomonadota</taxon>
        <taxon>Alphaproteobacteria</taxon>
        <taxon>Rhodospirillales</taxon>
        <taxon>Azospirillaceae</taxon>
        <taxon>Azospirillum</taxon>
    </lineage>
</organism>
<name>A0AAC8W1U9_9PROT</name>
<proteinExistence type="predicted"/>
<gene>
    <name evidence="2" type="ORF">AL072_20185</name>
</gene>